<dbReference type="GO" id="GO:0005739">
    <property type="term" value="C:mitochondrion"/>
    <property type="evidence" value="ECO:0007669"/>
    <property type="project" value="TreeGrafter"/>
</dbReference>
<dbReference type="InterPro" id="IPR007863">
    <property type="entry name" value="Peptidase_M16_C"/>
</dbReference>
<evidence type="ECO:0000259" key="3">
    <source>
        <dbReference type="Pfam" id="PF00675"/>
    </source>
</evidence>
<dbReference type="Proteomes" id="UP000011083">
    <property type="component" value="Unassembled WGS sequence"/>
</dbReference>
<dbReference type="Pfam" id="PF00675">
    <property type="entry name" value="Peptidase_M16"/>
    <property type="match status" value="1"/>
</dbReference>
<accession>L8HIP6</accession>
<dbReference type="Pfam" id="PF05193">
    <property type="entry name" value="Peptidase_M16_C"/>
    <property type="match status" value="1"/>
</dbReference>
<evidence type="ECO:0000313" key="6">
    <source>
        <dbReference type="Proteomes" id="UP000011083"/>
    </source>
</evidence>
<name>L8HIP6_ACACF</name>
<dbReference type="AlphaFoldDB" id="L8HIP6"/>
<reference evidence="5 6" key="1">
    <citation type="journal article" date="2013" name="Genome Biol.">
        <title>Genome of Acanthamoeba castellanii highlights extensive lateral gene transfer and early evolution of tyrosine kinase signaling.</title>
        <authorList>
            <person name="Clarke M."/>
            <person name="Lohan A.J."/>
            <person name="Liu B."/>
            <person name="Lagkouvardos I."/>
            <person name="Roy S."/>
            <person name="Zafar N."/>
            <person name="Bertelli C."/>
            <person name="Schilde C."/>
            <person name="Kianianmomeni A."/>
            <person name="Burglin T.R."/>
            <person name="Frech C."/>
            <person name="Turcotte B."/>
            <person name="Kopec K.O."/>
            <person name="Synnott J.M."/>
            <person name="Choo C."/>
            <person name="Paponov I."/>
            <person name="Finkler A."/>
            <person name="Soon Heng Tan C."/>
            <person name="Hutchins A.P."/>
            <person name="Weinmeier T."/>
            <person name="Rattei T."/>
            <person name="Chu J.S."/>
            <person name="Gimenez G."/>
            <person name="Irimia M."/>
            <person name="Rigden D.J."/>
            <person name="Fitzpatrick D.A."/>
            <person name="Lorenzo-Morales J."/>
            <person name="Bateman A."/>
            <person name="Chiu C.H."/>
            <person name="Tang P."/>
            <person name="Hegemann P."/>
            <person name="Fromm H."/>
            <person name="Raoult D."/>
            <person name="Greub G."/>
            <person name="Miranda-Saavedra D."/>
            <person name="Chen N."/>
            <person name="Nash P."/>
            <person name="Ginger M.L."/>
            <person name="Horn M."/>
            <person name="Schaap P."/>
            <person name="Caler L."/>
            <person name="Loftus B."/>
        </authorList>
    </citation>
    <scope>NUCLEOTIDE SEQUENCE [LARGE SCALE GENOMIC DNA]</scope>
    <source>
        <strain evidence="5 6">Neff</strain>
    </source>
</reference>
<dbReference type="GeneID" id="14926115"/>
<feature type="domain" description="Peptidase M16 C-terminal" evidence="4">
    <location>
        <begin position="224"/>
        <end position="426"/>
    </location>
</feature>
<proteinExistence type="inferred from homology"/>
<dbReference type="OMA" id="LKYHHSP"/>
<dbReference type="InterPro" id="IPR011765">
    <property type="entry name" value="Pept_M16_N"/>
</dbReference>
<evidence type="ECO:0000259" key="4">
    <source>
        <dbReference type="Pfam" id="PF05193"/>
    </source>
</evidence>
<dbReference type="STRING" id="1257118.L8HIP6"/>
<comment type="function">
    <text evidence="1">Substrate recognition and binding subunit of the essential mitochondrial processing protease (MPP), which cleaves the mitochondrial sequence off newly imported precursors proteins.</text>
</comment>
<dbReference type="SUPFAM" id="SSF63411">
    <property type="entry name" value="LuxS/MPP-like metallohydrolase"/>
    <property type="match status" value="2"/>
</dbReference>
<dbReference type="OrthoDB" id="6369905at2759"/>
<feature type="non-terminal residue" evidence="5">
    <location>
        <position position="524"/>
    </location>
</feature>
<dbReference type="RefSeq" id="XP_004367827.1">
    <property type="nucleotide sequence ID" value="XM_004367770.1"/>
</dbReference>
<dbReference type="Gene3D" id="3.30.830.10">
    <property type="entry name" value="Metalloenzyme, LuxS/M16 peptidase-like"/>
    <property type="match status" value="2"/>
</dbReference>
<dbReference type="PANTHER" id="PTHR11851:SF49">
    <property type="entry name" value="MITOCHONDRIAL-PROCESSING PEPTIDASE SUBUNIT ALPHA"/>
    <property type="match status" value="1"/>
</dbReference>
<feature type="domain" description="Peptidase M16 N-terminal" evidence="3">
    <location>
        <begin position="71"/>
        <end position="217"/>
    </location>
</feature>
<dbReference type="KEGG" id="acan:ACA1_287730"/>
<dbReference type="EMBL" id="KB007805">
    <property type="protein sequence ID" value="ELR25072.1"/>
    <property type="molecule type" value="Genomic_DNA"/>
</dbReference>
<protein>
    <submittedName>
        <fullName evidence="5">Peptidase M16 inactive domain containing protein</fullName>
    </submittedName>
</protein>
<dbReference type="InterPro" id="IPR011249">
    <property type="entry name" value="Metalloenz_LuxS/M16"/>
</dbReference>
<keyword evidence="6" id="KW-1185">Reference proteome</keyword>
<comment type="similarity">
    <text evidence="2">Belongs to the peptidase M16 family.</text>
</comment>
<dbReference type="GO" id="GO:0046872">
    <property type="term" value="F:metal ion binding"/>
    <property type="evidence" value="ECO:0007669"/>
    <property type="project" value="InterPro"/>
</dbReference>
<dbReference type="VEuPathDB" id="AmoebaDB:ACA1_287730"/>
<evidence type="ECO:0000256" key="1">
    <source>
        <dbReference type="ARBA" id="ARBA00002123"/>
    </source>
</evidence>
<evidence type="ECO:0000256" key="2">
    <source>
        <dbReference type="ARBA" id="ARBA00007261"/>
    </source>
</evidence>
<gene>
    <name evidence="5" type="ORF">ACA1_287730</name>
</gene>
<sequence length="524" mass="57454">SLNFSGSALLLASAQRRWATTAATDVRPLKPKLERGPSMKSPLLDMPTPLAHVSQLKTPSTRITTLRNGVRVATEETYGQATAMGVFVDAGSRNETFETNGTTHVLQRMGFKATTNRTSAEIVQKLESLGVNAISSSSREAMVYTAEVVRGDVEEVVEVLADSVTNPLLLEEDLQEQKIAVGRELEDMVHDPPSWLPEILHELAYGPEGLGLSHLCPPSNLEHIGREQLHNFVKTYYVGPRVVVAAAGVEHDSFVKLCAKHFDSLPAAEGGKPLHVPSVYKGGAHVEFMSPENEKRLQELQAESDKPPPSHVALVFEGSGLNDPDLYATCVLQSLLGGGSSFSSGGPGKGMYTRLYRRVLNNYGFVDSASCFNSFYLDSGLFGIYSTVQHKDIGNMLHIMSVELVDLTGFSAPIGQEEFDRAKNQLRSGIFMNLEQRAVLCDDIGRQVLSYGERKSAQELSDLIEKVTIEDVMRVARRILSTKPTLVVYTPEKYATLVPSHERLCAWFDAINDKLNGKESSESK</sequence>
<dbReference type="PANTHER" id="PTHR11851">
    <property type="entry name" value="METALLOPROTEASE"/>
    <property type="match status" value="1"/>
</dbReference>
<evidence type="ECO:0000313" key="5">
    <source>
        <dbReference type="EMBL" id="ELR25072.1"/>
    </source>
</evidence>
<dbReference type="InterPro" id="IPR050361">
    <property type="entry name" value="MPP/UQCRC_Complex"/>
</dbReference>
<organism evidence="5 6">
    <name type="scientific">Acanthamoeba castellanii (strain ATCC 30010 / Neff)</name>
    <dbReference type="NCBI Taxonomy" id="1257118"/>
    <lineage>
        <taxon>Eukaryota</taxon>
        <taxon>Amoebozoa</taxon>
        <taxon>Discosea</taxon>
        <taxon>Longamoebia</taxon>
        <taxon>Centramoebida</taxon>
        <taxon>Acanthamoebidae</taxon>
        <taxon>Acanthamoeba</taxon>
    </lineage>
</organism>